<feature type="domain" description="Arrestin-like N-terminal" evidence="2">
    <location>
        <begin position="10"/>
        <end position="143"/>
    </location>
</feature>
<dbReference type="Pfam" id="PF00339">
    <property type="entry name" value="Arrestin_N"/>
    <property type="match status" value="1"/>
</dbReference>
<protein>
    <recommendedName>
        <fullName evidence="6">Arrestin_C domain-containing protein</fullName>
    </recommendedName>
</protein>
<accession>A0A811KJJ7</accession>
<dbReference type="EMBL" id="CAJFCW020000003">
    <property type="protein sequence ID" value="CAG9105044.1"/>
    <property type="molecule type" value="Genomic_DNA"/>
</dbReference>
<dbReference type="InterPro" id="IPR050357">
    <property type="entry name" value="Arrestin_domain-protein"/>
</dbReference>
<name>A0A811KJJ7_9BILA</name>
<gene>
    <name evidence="4" type="ORF">BOKJ2_LOCUS6339</name>
</gene>
<comment type="similarity">
    <text evidence="1">Belongs to the arrestin family.</text>
</comment>
<dbReference type="OrthoDB" id="2333384at2759"/>
<dbReference type="Proteomes" id="UP000614601">
    <property type="component" value="Unassembled WGS sequence"/>
</dbReference>
<proteinExistence type="inferred from homology"/>
<evidence type="ECO:0000259" key="3">
    <source>
        <dbReference type="Pfam" id="PF02752"/>
    </source>
</evidence>
<dbReference type="InterPro" id="IPR014756">
    <property type="entry name" value="Ig_E-set"/>
</dbReference>
<dbReference type="PANTHER" id="PTHR11188:SF83">
    <property type="entry name" value="ARRESTIN C-TERMINAL-LIKE DOMAIN-CONTAINING PROTEIN"/>
    <property type="match status" value="1"/>
</dbReference>
<dbReference type="GO" id="GO:0015031">
    <property type="term" value="P:protein transport"/>
    <property type="evidence" value="ECO:0007669"/>
    <property type="project" value="TreeGrafter"/>
</dbReference>
<dbReference type="InterPro" id="IPR014752">
    <property type="entry name" value="Arrestin-like_C"/>
</dbReference>
<dbReference type="Proteomes" id="UP000783686">
    <property type="component" value="Unassembled WGS sequence"/>
</dbReference>
<evidence type="ECO:0000313" key="4">
    <source>
        <dbReference type="EMBL" id="CAD5215930.1"/>
    </source>
</evidence>
<evidence type="ECO:0000259" key="2">
    <source>
        <dbReference type="Pfam" id="PF00339"/>
    </source>
</evidence>
<dbReference type="PANTHER" id="PTHR11188">
    <property type="entry name" value="ARRESTIN DOMAIN CONTAINING PROTEIN"/>
    <property type="match status" value="1"/>
</dbReference>
<sequence length="404" mass="45976">MRVQEILSAFSIIYDNDCCVFESADTIRGHVLIRSRREINVSRLELAIRGDVQLKNPKSGCVLSLQRHVNITDTLKLGRYIKNDASEKLKFNLILPSDLYPSVDCKSTTIIYYVQARVYFSYDTEEYTSSIARGFTIIEKVSLDTLSSHYFTHKSWHFDRSYGICPCTRGRITVDLTYERLAFLPGEHIVIKGSIKNNTGRRVDYLKVLLEKIVTIKKVFDKCEEEVSEEVILTRDEPLAMFVEPGVQLVISKNFPLPSMRPSNPNGISIPPYKVYISYRLNAVVRHNGQQYMGTSIPIVIGTELRSTTHRVQRECSAKKLIYYSDKTEGNVPIGEDSPHCFVSAKNLKFMNLYPYFVNLETSSKQSRRIHKLATAIRAENNFLAKLRSAKDSKEGESSAATSP</sequence>
<dbReference type="InterPro" id="IPR011021">
    <property type="entry name" value="Arrestin-like_N"/>
</dbReference>
<keyword evidence="5" id="KW-1185">Reference proteome</keyword>
<evidence type="ECO:0008006" key="6">
    <source>
        <dbReference type="Google" id="ProtNLM"/>
    </source>
</evidence>
<comment type="caution">
    <text evidence="4">The sequence shown here is derived from an EMBL/GenBank/DDBJ whole genome shotgun (WGS) entry which is preliminary data.</text>
</comment>
<dbReference type="Gene3D" id="2.60.40.640">
    <property type="match status" value="2"/>
</dbReference>
<dbReference type="GO" id="GO:0005737">
    <property type="term" value="C:cytoplasm"/>
    <property type="evidence" value="ECO:0007669"/>
    <property type="project" value="TreeGrafter"/>
</dbReference>
<organism evidence="4 5">
    <name type="scientific">Bursaphelenchus okinawaensis</name>
    <dbReference type="NCBI Taxonomy" id="465554"/>
    <lineage>
        <taxon>Eukaryota</taxon>
        <taxon>Metazoa</taxon>
        <taxon>Ecdysozoa</taxon>
        <taxon>Nematoda</taxon>
        <taxon>Chromadorea</taxon>
        <taxon>Rhabditida</taxon>
        <taxon>Tylenchina</taxon>
        <taxon>Tylenchomorpha</taxon>
        <taxon>Aphelenchoidea</taxon>
        <taxon>Aphelenchoididae</taxon>
        <taxon>Bursaphelenchus</taxon>
    </lineage>
</organism>
<evidence type="ECO:0000313" key="5">
    <source>
        <dbReference type="Proteomes" id="UP000614601"/>
    </source>
</evidence>
<dbReference type="SUPFAM" id="SSF81296">
    <property type="entry name" value="E set domains"/>
    <property type="match status" value="1"/>
</dbReference>
<dbReference type="Pfam" id="PF02752">
    <property type="entry name" value="Arrestin_C"/>
    <property type="match status" value="1"/>
</dbReference>
<feature type="domain" description="Arrestin C-terminal-like" evidence="3">
    <location>
        <begin position="169"/>
        <end position="303"/>
    </location>
</feature>
<reference evidence="4" key="1">
    <citation type="submission" date="2020-09" db="EMBL/GenBank/DDBJ databases">
        <authorList>
            <person name="Kikuchi T."/>
        </authorList>
    </citation>
    <scope>NUCLEOTIDE SEQUENCE</scope>
    <source>
        <strain evidence="4">SH1</strain>
    </source>
</reference>
<dbReference type="EMBL" id="CAJFDH010000003">
    <property type="protein sequence ID" value="CAD5215930.1"/>
    <property type="molecule type" value="Genomic_DNA"/>
</dbReference>
<dbReference type="InterPro" id="IPR011022">
    <property type="entry name" value="Arrestin_C-like"/>
</dbReference>
<evidence type="ECO:0000256" key="1">
    <source>
        <dbReference type="ARBA" id="ARBA00005298"/>
    </source>
</evidence>
<dbReference type="AlphaFoldDB" id="A0A811KJJ7"/>